<dbReference type="VEuPathDB" id="FungiDB:CHGG_08706"/>
<dbReference type="GeneID" id="4394885"/>
<evidence type="ECO:0000313" key="2">
    <source>
        <dbReference type="EMBL" id="EAQ84692.1"/>
    </source>
</evidence>
<organism evidence="2 3">
    <name type="scientific">Chaetomium globosum (strain ATCC 6205 / CBS 148.51 / DSM 1962 / NBRC 6347 / NRRL 1970)</name>
    <name type="common">Soil fungus</name>
    <dbReference type="NCBI Taxonomy" id="306901"/>
    <lineage>
        <taxon>Eukaryota</taxon>
        <taxon>Fungi</taxon>
        <taxon>Dikarya</taxon>
        <taxon>Ascomycota</taxon>
        <taxon>Pezizomycotina</taxon>
        <taxon>Sordariomycetes</taxon>
        <taxon>Sordariomycetidae</taxon>
        <taxon>Sordariales</taxon>
        <taxon>Chaetomiaceae</taxon>
        <taxon>Chaetomium</taxon>
    </lineage>
</organism>
<dbReference type="EMBL" id="CH408034">
    <property type="protein sequence ID" value="EAQ84692.1"/>
    <property type="molecule type" value="Genomic_DNA"/>
</dbReference>
<dbReference type="RefSeq" id="XP_001226633.1">
    <property type="nucleotide sequence ID" value="XM_001226632.1"/>
</dbReference>
<name>Q2GTJ8_CHAGB</name>
<reference evidence="3" key="1">
    <citation type="journal article" date="2015" name="Genome Announc.">
        <title>Draft genome sequence of the cellulolytic fungus Chaetomium globosum.</title>
        <authorList>
            <person name="Cuomo C.A."/>
            <person name="Untereiner W.A."/>
            <person name="Ma L.-J."/>
            <person name="Grabherr M."/>
            <person name="Birren B.W."/>
        </authorList>
    </citation>
    <scope>NUCLEOTIDE SEQUENCE [LARGE SCALE GENOMIC DNA]</scope>
    <source>
        <strain evidence="3">ATCC 6205 / CBS 148.51 / DSM 1962 / NBRC 6347 / NRRL 1970</strain>
    </source>
</reference>
<sequence length="122" mass="13926">MPLVWEDTGHCHSRTPWSQEVSETPWGPPQLSSLTMTTCFECGIRQRKRWPFKLSTHTTVDELPGYPHQPNTSPGKKSTSEKTRLLSCSTRGTLGYLWRWEPTHYLCSSGTKGKRSIYRQGG</sequence>
<accession>Q2GTJ8</accession>
<evidence type="ECO:0000313" key="3">
    <source>
        <dbReference type="Proteomes" id="UP000001056"/>
    </source>
</evidence>
<dbReference type="Proteomes" id="UP000001056">
    <property type="component" value="Unassembled WGS sequence"/>
</dbReference>
<proteinExistence type="predicted"/>
<feature type="region of interest" description="Disordered" evidence="1">
    <location>
        <begin position="61"/>
        <end position="84"/>
    </location>
</feature>
<dbReference type="InParanoid" id="Q2GTJ8"/>
<gene>
    <name evidence="2" type="ORF">CHGG_08706</name>
</gene>
<evidence type="ECO:0000256" key="1">
    <source>
        <dbReference type="SAM" id="MobiDB-lite"/>
    </source>
</evidence>
<feature type="region of interest" description="Disordered" evidence="1">
    <location>
        <begin position="1"/>
        <end position="29"/>
    </location>
</feature>
<protein>
    <submittedName>
        <fullName evidence="2">Uncharacterized protein</fullName>
    </submittedName>
</protein>
<dbReference type="AlphaFoldDB" id="Q2GTJ8"/>
<dbReference type="HOGENOM" id="CLU_2026456_0_0_1"/>
<keyword evidence="3" id="KW-1185">Reference proteome</keyword>